<dbReference type="Proteomes" id="UP000484988">
    <property type="component" value="Unassembled WGS sequence"/>
</dbReference>
<gene>
    <name evidence="1" type="ORF">SCWH03_51390</name>
</gene>
<evidence type="ECO:0000313" key="1">
    <source>
        <dbReference type="EMBL" id="GFH38876.1"/>
    </source>
</evidence>
<reference evidence="1 2" key="1">
    <citation type="submission" date="2020-02" db="EMBL/GenBank/DDBJ databases">
        <title>Whole Genome Shotgun Sequence of Streptomyces sp. strain CWH03.</title>
        <authorList>
            <person name="Dohra H."/>
            <person name="Kodani S."/>
            <person name="Yamamura H."/>
        </authorList>
    </citation>
    <scope>NUCLEOTIDE SEQUENCE [LARGE SCALE GENOMIC DNA]</scope>
    <source>
        <strain evidence="1 2">CWH03</strain>
    </source>
</reference>
<comment type="caution">
    <text evidence="1">The sequence shown here is derived from an EMBL/GenBank/DDBJ whole genome shotgun (WGS) entry which is preliminary data.</text>
</comment>
<proteinExistence type="predicted"/>
<name>A0A6A0B182_9ACTN</name>
<protein>
    <submittedName>
        <fullName evidence="1">Uncharacterized protein</fullName>
    </submittedName>
</protein>
<dbReference type="EMBL" id="BLLG01000021">
    <property type="protein sequence ID" value="GFH38876.1"/>
    <property type="molecule type" value="Genomic_DNA"/>
</dbReference>
<keyword evidence="2" id="KW-1185">Reference proteome</keyword>
<organism evidence="1 2">
    <name type="scientific">Streptomyces pacificus</name>
    <dbReference type="NCBI Taxonomy" id="2705029"/>
    <lineage>
        <taxon>Bacteria</taxon>
        <taxon>Bacillati</taxon>
        <taxon>Actinomycetota</taxon>
        <taxon>Actinomycetes</taxon>
        <taxon>Kitasatosporales</taxon>
        <taxon>Streptomycetaceae</taxon>
        <taxon>Streptomyces</taxon>
    </lineage>
</organism>
<dbReference type="RefSeq" id="WP_173266525.1">
    <property type="nucleotide sequence ID" value="NZ_BLLG01000021.1"/>
</dbReference>
<sequence length="51" mass="5816">MSDEREEPDYRDAAYWARIRRIVDAAPPLSEEQRLVIRAAFAAPATNREAA</sequence>
<dbReference type="AlphaFoldDB" id="A0A6A0B182"/>
<accession>A0A6A0B182</accession>
<evidence type="ECO:0000313" key="2">
    <source>
        <dbReference type="Proteomes" id="UP000484988"/>
    </source>
</evidence>